<accession>A0ABV6QWQ2</accession>
<evidence type="ECO:0000313" key="2">
    <source>
        <dbReference type="EMBL" id="MFC0629074.1"/>
    </source>
</evidence>
<feature type="transmembrane region" description="Helical" evidence="1">
    <location>
        <begin position="33"/>
        <end position="53"/>
    </location>
</feature>
<comment type="caution">
    <text evidence="2">The sequence shown here is derived from an EMBL/GenBank/DDBJ whole genome shotgun (WGS) entry which is preliminary data.</text>
</comment>
<evidence type="ECO:0000313" key="3">
    <source>
        <dbReference type="Proteomes" id="UP001589890"/>
    </source>
</evidence>
<feature type="transmembrane region" description="Helical" evidence="1">
    <location>
        <begin position="7"/>
        <end position="27"/>
    </location>
</feature>
<reference evidence="2 3" key="1">
    <citation type="submission" date="2024-09" db="EMBL/GenBank/DDBJ databases">
        <authorList>
            <person name="Sun Q."/>
            <person name="Mori K."/>
        </authorList>
    </citation>
    <scope>NUCLEOTIDE SEQUENCE [LARGE SCALE GENOMIC DNA]</scope>
    <source>
        <strain evidence="2 3">CGMCC 1.15906</strain>
    </source>
</reference>
<sequence>MSTTRAEVVFFVVVLAASLTFTVWSLIDGDVKAGVIIFVAGSLTSAARLYLYFRQRRVQPSR</sequence>
<keyword evidence="1" id="KW-0472">Membrane</keyword>
<dbReference type="Proteomes" id="UP001589890">
    <property type="component" value="Unassembled WGS sequence"/>
</dbReference>
<evidence type="ECO:0000256" key="1">
    <source>
        <dbReference type="SAM" id="Phobius"/>
    </source>
</evidence>
<dbReference type="RefSeq" id="WP_380056522.1">
    <property type="nucleotide sequence ID" value="NZ_JBHLTC010000041.1"/>
</dbReference>
<protein>
    <recommendedName>
        <fullName evidence="4">DUF2530 domain-containing protein</fullName>
    </recommendedName>
</protein>
<keyword evidence="1" id="KW-0812">Transmembrane</keyword>
<dbReference type="EMBL" id="JBHLTC010000041">
    <property type="protein sequence ID" value="MFC0629074.1"/>
    <property type="molecule type" value="Genomic_DNA"/>
</dbReference>
<evidence type="ECO:0008006" key="4">
    <source>
        <dbReference type="Google" id="ProtNLM"/>
    </source>
</evidence>
<proteinExistence type="predicted"/>
<keyword evidence="1" id="KW-1133">Transmembrane helix</keyword>
<keyword evidence="3" id="KW-1185">Reference proteome</keyword>
<name>A0ABV6QWQ2_9ACTN</name>
<gene>
    <name evidence="2" type="ORF">ACFFGN_33730</name>
</gene>
<organism evidence="2 3">
    <name type="scientific">Kribbella deserti</name>
    <dbReference type="NCBI Taxonomy" id="1926257"/>
    <lineage>
        <taxon>Bacteria</taxon>
        <taxon>Bacillati</taxon>
        <taxon>Actinomycetota</taxon>
        <taxon>Actinomycetes</taxon>
        <taxon>Propionibacteriales</taxon>
        <taxon>Kribbellaceae</taxon>
        <taxon>Kribbella</taxon>
    </lineage>
</organism>